<dbReference type="Pfam" id="PF01359">
    <property type="entry name" value="Transposase_1"/>
    <property type="match status" value="1"/>
</dbReference>
<dbReference type="Gene3D" id="3.30.420.10">
    <property type="entry name" value="Ribonuclease H-like superfamily/Ribonuclease H"/>
    <property type="match status" value="1"/>
</dbReference>
<reference evidence="2" key="1">
    <citation type="submission" date="2016-11" db="UniProtKB">
        <authorList>
            <consortium name="WormBaseParasite"/>
        </authorList>
    </citation>
    <scope>IDENTIFICATION</scope>
</reference>
<evidence type="ECO:0000313" key="1">
    <source>
        <dbReference type="Proteomes" id="UP000095283"/>
    </source>
</evidence>
<dbReference type="AlphaFoldDB" id="A0A1I7XUQ2"/>
<dbReference type="InterPro" id="IPR036734">
    <property type="entry name" value="Neur_chan_lig-bd_sf"/>
</dbReference>
<keyword evidence="1" id="KW-1185">Reference proteome</keyword>
<dbReference type="InterPro" id="IPR052709">
    <property type="entry name" value="Transposase-MT_Hybrid"/>
</dbReference>
<proteinExistence type="predicted"/>
<organism evidence="1 2">
    <name type="scientific">Heterorhabditis bacteriophora</name>
    <name type="common">Entomopathogenic nematode worm</name>
    <dbReference type="NCBI Taxonomy" id="37862"/>
    <lineage>
        <taxon>Eukaryota</taxon>
        <taxon>Metazoa</taxon>
        <taxon>Ecdysozoa</taxon>
        <taxon>Nematoda</taxon>
        <taxon>Chromadorea</taxon>
        <taxon>Rhabditida</taxon>
        <taxon>Rhabditina</taxon>
        <taxon>Rhabditomorpha</taxon>
        <taxon>Strongyloidea</taxon>
        <taxon>Heterorhabditidae</taxon>
        <taxon>Heterorhabditis</taxon>
    </lineage>
</organism>
<dbReference type="WBParaSite" id="Hba_21208">
    <property type="protein sequence ID" value="Hba_21208"/>
    <property type="gene ID" value="Hba_21208"/>
</dbReference>
<sequence length="204" mass="24013">MSMEAEDNDDNREEEYEDYQAHDLNKATIYEQGETRDFLQFLRMIKYDHRQCPDDDNGEPVFVNVSIVVSNVRSVSEVTMDYSIEMFYREAWRDPRLKYSRAKFKNKAKRVLLCIWWDMKGVLFYDFLQVVETVSTEQYGRQLIDLLDVMEQKGPFTGQGSRDIILLHDNTRPHVALSTQQTIFNLVWEVLPHAAYSPDLAPLD</sequence>
<dbReference type="InterPro" id="IPR001888">
    <property type="entry name" value="Transposase_1"/>
</dbReference>
<dbReference type="PANTHER" id="PTHR46060">
    <property type="entry name" value="MARINER MOS1 TRANSPOSASE-LIKE PROTEIN"/>
    <property type="match status" value="1"/>
</dbReference>
<protein>
    <submittedName>
        <fullName evidence="2">Neur_chan_LBD domain-containing protein</fullName>
    </submittedName>
</protein>
<dbReference type="PANTHER" id="PTHR46060:SF1">
    <property type="entry name" value="MARINER MOS1 TRANSPOSASE-LIKE PROTEIN"/>
    <property type="match status" value="1"/>
</dbReference>
<dbReference type="GO" id="GO:0003676">
    <property type="term" value="F:nucleic acid binding"/>
    <property type="evidence" value="ECO:0007669"/>
    <property type="project" value="InterPro"/>
</dbReference>
<dbReference type="InterPro" id="IPR036397">
    <property type="entry name" value="RNaseH_sf"/>
</dbReference>
<accession>A0A1I7XUQ2</accession>
<dbReference type="GO" id="GO:0016020">
    <property type="term" value="C:membrane"/>
    <property type="evidence" value="ECO:0007669"/>
    <property type="project" value="InterPro"/>
</dbReference>
<dbReference type="Proteomes" id="UP000095283">
    <property type="component" value="Unplaced"/>
</dbReference>
<dbReference type="GO" id="GO:0005230">
    <property type="term" value="F:extracellular ligand-gated monoatomic ion channel activity"/>
    <property type="evidence" value="ECO:0007669"/>
    <property type="project" value="InterPro"/>
</dbReference>
<name>A0A1I7XUQ2_HETBA</name>
<dbReference type="SUPFAM" id="SSF63712">
    <property type="entry name" value="Nicotinic receptor ligand binding domain-like"/>
    <property type="match status" value="1"/>
</dbReference>
<evidence type="ECO:0000313" key="2">
    <source>
        <dbReference type="WBParaSite" id="Hba_21208"/>
    </source>
</evidence>